<keyword evidence="2" id="KW-0723">Serine/threonine-protein kinase</keyword>
<gene>
    <name evidence="13" type="ORF">g.54844</name>
</gene>
<feature type="compositionally biased region" description="Low complexity" evidence="11">
    <location>
        <begin position="317"/>
        <end position="342"/>
    </location>
</feature>
<evidence type="ECO:0000256" key="8">
    <source>
        <dbReference type="ARBA" id="ARBA00048679"/>
    </source>
</evidence>
<evidence type="ECO:0000313" key="13">
    <source>
        <dbReference type="EMBL" id="JAT70846.1"/>
    </source>
</evidence>
<dbReference type="PROSITE" id="PS50011">
    <property type="entry name" value="PROTEIN_KINASE_DOM"/>
    <property type="match status" value="1"/>
</dbReference>
<feature type="compositionally biased region" description="Polar residues" evidence="11">
    <location>
        <begin position="611"/>
        <end position="625"/>
    </location>
</feature>
<evidence type="ECO:0000256" key="6">
    <source>
        <dbReference type="ARBA" id="ARBA00022840"/>
    </source>
</evidence>
<keyword evidence="4 9" id="KW-0547">Nucleotide-binding</keyword>
<keyword evidence="3" id="KW-0808">Transferase</keyword>
<dbReference type="SMART" id="SM00220">
    <property type="entry name" value="S_TKc"/>
    <property type="match status" value="1"/>
</dbReference>
<dbReference type="PANTHER" id="PTHR22967:SF57">
    <property type="entry name" value="AUXILIN, ISOFORM A-RELATED"/>
    <property type="match status" value="1"/>
</dbReference>
<dbReference type="EMBL" id="GDKF01007776">
    <property type="protein sequence ID" value="JAT70846.1"/>
    <property type="molecule type" value="Transcribed_RNA"/>
</dbReference>
<evidence type="ECO:0000256" key="9">
    <source>
        <dbReference type="PROSITE-ProRule" id="PRU10141"/>
    </source>
</evidence>
<feature type="region of interest" description="Disordered" evidence="11">
    <location>
        <begin position="302"/>
        <end position="347"/>
    </location>
</feature>
<feature type="domain" description="Protein kinase" evidence="12">
    <location>
        <begin position="29"/>
        <end position="293"/>
    </location>
</feature>
<dbReference type="InterPro" id="IPR011009">
    <property type="entry name" value="Kinase-like_dom_sf"/>
</dbReference>
<evidence type="ECO:0000256" key="7">
    <source>
        <dbReference type="ARBA" id="ARBA00047899"/>
    </source>
</evidence>
<feature type="compositionally biased region" description="Polar residues" evidence="11">
    <location>
        <begin position="587"/>
        <end position="602"/>
    </location>
</feature>
<evidence type="ECO:0000259" key="12">
    <source>
        <dbReference type="PROSITE" id="PS50011"/>
    </source>
</evidence>
<dbReference type="AlphaFoldDB" id="A0A1D1ZV71"/>
<evidence type="ECO:0000256" key="2">
    <source>
        <dbReference type="ARBA" id="ARBA00022527"/>
    </source>
</evidence>
<dbReference type="EC" id="2.7.11.1" evidence="1"/>
<evidence type="ECO:0000256" key="1">
    <source>
        <dbReference type="ARBA" id="ARBA00012513"/>
    </source>
</evidence>
<dbReference type="InterPro" id="IPR000719">
    <property type="entry name" value="Prot_kinase_dom"/>
</dbReference>
<organism evidence="13">
    <name type="scientific">Auxenochlorella protothecoides</name>
    <name type="common">Green microalga</name>
    <name type="synonym">Chlorella protothecoides</name>
    <dbReference type="NCBI Taxonomy" id="3075"/>
    <lineage>
        <taxon>Eukaryota</taxon>
        <taxon>Viridiplantae</taxon>
        <taxon>Chlorophyta</taxon>
        <taxon>core chlorophytes</taxon>
        <taxon>Trebouxiophyceae</taxon>
        <taxon>Chlorellales</taxon>
        <taxon>Chlorellaceae</taxon>
        <taxon>Auxenochlorella</taxon>
    </lineage>
</organism>
<keyword evidence="10" id="KW-0175">Coiled coil</keyword>
<name>A0A1D1ZV71_AUXPR</name>
<evidence type="ECO:0000256" key="11">
    <source>
        <dbReference type="SAM" id="MobiDB-lite"/>
    </source>
</evidence>
<keyword evidence="5" id="KW-0418">Kinase</keyword>
<evidence type="ECO:0000256" key="5">
    <source>
        <dbReference type="ARBA" id="ARBA00022777"/>
    </source>
</evidence>
<dbReference type="GO" id="GO:0005737">
    <property type="term" value="C:cytoplasm"/>
    <property type="evidence" value="ECO:0007669"/>
    <property type="project" value="TreeGrafter"/>
</dbReference>
<feature type="compositionally biased region" description="Basic and acidic residues" evidence="11">
    <location>
        <begin position="576"/>
        <end position="586"/>
    </location>
</feature>
<dbReference type="Gene3D" id="1.10.510.10">
    <property type="entry name" value="Transferase(Phosphotransferase) domain 1"/>
    <property type="match status" value="1"/>
</dbReference>
<feature type="region of interest" description="Disordered" evidence="11">
    <location>
        <begin position="434"/>
        <end position="490"/>
    </location>
</feature>
<comment type="catalytic activity">
    <reaction evidence="8">
        <text>L-seryl-[protein] + ATP = O-phospho-L-seryl-[protein] + ADP + H(+)</text>
        <dbReference type="Rhea" id="RHEA:17989"/>
        <dbReference type="Rhea" id="RHEA-COMP:9863"/>
        <dbReference type="Rhea" id="RHEA-COMP:11604"/>
        <dbReference type="ChEBI" id="CHEBI:15378"/>
        <dbReference type="ChEBI" id="CHEBI:29999"/>
        <dbReference type="ChEBI" id="CHEBI:30616"/>
        <dbReference type="ChEBI" id="CHEBI:83421"/>
        <dbReference type="ChEBI" id="CHEBI:456216"/>
        <dbReference type="EC" id="2.7.11.1"/>
    </reaction>
</comment>
<dbReference type="GO" id="GO:0004674">
    <property type="term" value="F:protein serine/threonine kinase activity"/>
    <property type="evidence" value="ECO:0007669"/>
    <property type="project" value="UniProtKB-KW"/>
</dbReference>
<dbReference type="InterPro" id="IPR017441">
    <property type="entry name" value="Protein_kinase_ATP_BS"/>
</dbReference>
<dbReference type="PROSITE" id="PS00107">
    <property type="entry name" value="PROTEIN_KINASE_ATP"/>
    <property type="match status" value="1"/>
</dbReference>
<reference evidence="13" key="1">
    <citation type="submission" date="2015-08" db="EMBL/GenBank/DDBJ databases">
        <authorList>
            <person name="Babu N.S."/>
            <person name="Beckwith C.J."/>
            <person name="Beseler K.G."/>
            <person name="Brison A."/>
            <person name="Carone J.V."/>
            <person name="Caskin T.P."/>
            <person name="Diamond M."/>
            <person name="Durham M.E."/>
            <person name="Foxe J.M."/>
            <person name="Go M."/>
            <person name="Henderson B.A."/>
            <person name="Jones I.B."/>
            <person name="McGettigan J.A."/>
            <person name="Micheletti S.J."/>
            <person name="Nasrallah M.E."/>
            <person name="Ortiz D."/>
            <person name="Piller C.R."/>
            <person name="Privatt S.R."/>
            <person name="Schneider S.L."/>
            <person name="Sharp S."/>
            <person name="Smith T.C."/>
            <person name="Stanton J.D."/>
            <person name="Ullery H.E."/>
            <person name="Wilson R.J."/>
            <person name="Serrano M.G."/>
            <person name="Buck G."/>
            <person name="Lee V."/>
            <person name="Wang Y."/>
            <person name="Carvalho R."/>
            <person name="Voegtly L."/>
            <person name="Shi R."/>
            <person name="Duckworth R."/>
            <person name="Johnson A."/>
            <person name="Loviza R."/>
            <person name="Walstead R."/>
            <person name="Shah Z."/>
            <person name="Kiflezghi M."/>
            <person name="Wade K."/>
            <person name="Ball S.L."/>
            <person name="Bradley K.W."/>
            <person name="Asai D.J."/>
            <person name="Bowman C.A."/>
            <person name="Russell D.A."/>
            <person name="Pope W.H."/>
            <person name="Jacobs-Sera D."/>
            <person name="Hendrix R.W."/>
            <person name="Hatfull G.F."/>
        </authorList>
    </citation>
    <scope>NUCLEOTIDE SEQUENCE</scope>
</reference>
<evidence type="ECO:0000256" key="3">
    <source>
        <dbReference type="ARBA" id="ARBA00022679"/>
    </source>
</evidence>
<feature type="region of interest" description="Disordered" evidence="11">
    <location>
        <begin position="576"/>
        <end position="662"/>
    </location>
</feature>
<feature type="coiled-coil region" evidence="10">
    <location>
        <begin position="526"/>
        <end position="560"/>
    </location>
</feature>
<keyword evidence="6 9" id="KW-0067">ATP-binding</keyword>
<proteinExistence type="predicted"/>
<dbReference type="PANTHER" id="PTHR22967">
    <property type="entry name" value="SERINE/THREONINE PROTEIN KINASE"/>
    <property type="match status" value="1"/>
</dbReference>
<sequence length="662" mass="70784">MNLLKALGKRRDGGGDLCGRSLAVDGLQIKVESLIGEGGFASIYRVTEMKSRTILALKHFRLGGDPGAVAAVYNEIGIMDELRECPAALSLVAAEFGPGNQEAFVLLEFCQHNLAIHLQSLSRPMDLEGILAVFQPVCVAVEALHSLQLPTVHRDIKAENVLLHSNGHWVLCDFGSATTCQMACRTGADIALLEDEIQRNTTPAYRAPEMWDLYAREFIGTKVDIWALGCLFYLLCFGRLPFEGEAKLQILNGRYEIPPGTPASIRELLEGMLTINVARRWDIGQVQERISALSRSSAVELGPVEQHASAPAGATHSRPSSRAASQWAPSASATQSQQQQARVVSDTSLPRGPLAAQAAALAATPTSAAAMQAATAFAPSSASVSSTNTGLEHRCQPSDWATGFEEIQPVRMPSTANAQSADWATFGSEAFLPVDPVKTSPSPPRAPAGADQRDSGQPGFHQSFGQEPSSSAHIMEEPPTGSIGGHSQHSEGLLTQSIDPLTTELSAALSRIADLEETCGALEHLFKDKVKEVETLKARLANQDQQLEALRLQILESKEASQGDNSQTLLSTLSLHENKPRTESSTHSRNTSDPPSGASSPSKLCRPVARSFTTGMNGGAQNYSSPMRVPTGPISLSKPVAQPMHGRNLSQPSCFEQLDPLG</sequence>
<evidence type="ECO:0000256" key="4">
    <source>
        <dbReference type="ARBA" id="ARBA00022741"/>
    </source>
</evidence>
<accession>A0A1D1ZV71</accession>
<dbReference type="GO" id="GO:0005524">
    <property type="term" value="F:ATP binding"/>
    <property type="evidence" value="ECO:0007669"/>
    <property type="project" value="UniProtKB-UniRule"/>
</dbReference>
<comment type="catalytic activity">
    <reaction evidence="7">
        <text>L-threonyl-[protein] + ATP = O-phospho-L-threonyl-[protein] + ADP + H(+)</text>
        <dbReference type="Rhea" id="RHEA:46608"/>
        <dbReference type="Rhea" id="RHEA-COMP:11060"/>
        <dbReference type="Rhea" id="RHEA-COMP:11605"/>
        <dbReference type="ChEBI" id="CHEBI:15378"/>
        <dbReference type="ChEBI" id="CHEBI:30013"/>
        <dbReference type="ChEBI" id="CHEBI:30616"/>
        <dbReference type="ChEBI" id="CHEBI:61977"/>
        <dbReference type="ChEBI" id="CHEBI:456216"/>
        <dbReference type="EC" id="2.7.11.1"/>
    </reaction>
</comment>
<feature type="binding site" evidence="9">
    <location>
        <position position="58"/>
    </location>
    <ligand>
        <name>ATP</name>
        <dbReference type="ChEBI" id="CHEBI:30616"/>
    </ligand>
</feature>
<feature type="compositionally biased region" description="Polar residues" evidence="11">
    <location>
        <begin position="463"/>
        <end position="472"/>
    </location>
</feature>
<protein>
    <recommendedName>
        <fullName evidence="1">non-specific serine/threonine protein kinase</fullName>
        <ecNumber evidence="1">2.7.11.1</ecNumber>
    </recommendedName>
</protein>
<dbReference type="SUPFAM" id="SSF56112">
    <property type="entry name" value="Protein kinase-like (PK-like)"/>
    <property type="match status" value="1"/>
</dbReference>
<evidence type="ECO:0000256" key="10">
    <source>
        <dbReference type="SAM" id="Coils"/>
    </source>
</evidence>
<dbReference type="Pfam" id="PF00069">
    <property type="entry name" value="Pkinase"/>
    <property type="match status" value="1"/>
</dbReference>